<dbReference type="InterPro" id="IPR036278">
    <property type="entry name" value="Sialidase_sf"/>
</dbReference>
<keyword evidence="1" id="KW-0732">Signal</keyword>
<dbReference type="InterPro" id="IPR011040">
    <property type="entry name" value="Sialidase"/>
</dbReference>
<protein>
    <submittedName>
        <fullName evidence="3">Glycoside hydrolase</fullName>
    </submittedName>
</protein>
<dbReference type="Proteomes" id="UP001199816">
    <property type="component" value="Unassembled WGS sequence"/>
</dbReference>
<organism evidence="3 4">
    <name type="scientific">Niabella pedocola</name>
    <dbReference type="NCBI Taxonomy" id="1752077"/>
    <lineage>
        <taxon>Bacteria</taxon>
        <taxon>Pseudomonadati</taxon>
        <taxon>Bacteroidota</taxon>
        <taxon>Chitinophagia</taxon>
        <taxon>Chitinophagales</taxon>
        <taxon>Chitinophagaceae</taxon>
        <taxon>Niabella</taxon>
    </lineage>
</organism>
<evidence type="ECO:0000313" key="3">
    <source>
        <dbReference type="EMBL" id="MCD2422694.1"/>
    </source>
</evidence>
<sequence length="381" mass="42423">MLKLRYRSAGLLVLCLVMFKARAQYSFNPQFEKMQQRVSFVPGIKVIRGETVEIVPMQKSGCPSGVVFRFNNGVLQAGAMRSADSGKTWHKTDHEIGPSAYQFPQPDNETIHHSFRTRKGSKPGVYEATFYRSKDQGITWSVFTAVINIPAEMNWSGVTDRKITGLKDGSLLMTLYGKIANTIGSSVLLVRSTDHGKTWSYYATVAFNLTDKLLGEGFCEPVLLVVPGNKICCFIRSSGNYPASLGSSDHNNPSVKMPFPYHKTTPLFMSVSGDMGKTWSNATSVNDFGVWPDALVLENGIIALSYGRPGNWLTFSNDNGASWGPRLQFYNDLYPPDCGNYMSMTEVAPNVLFVVYGRTDPNDHTRSEIVGTYFQIKKYEQ</sequence>
<dbReference type="EMBL" id="JAJNEC010000005">
    <property type="protein sequence ID" value="MCD2422694.1"/>
    <property type="molecule type" value="Genomic_DNA"/>
</dbReference>
<feature type="domain" description="Sialidase" evidence="2">
    <location>
        <begin position="127"/>
        <end position="249"/>
    </location>
</feature>
<keyword evidence="4" id="KW-1185">Reference proteome</keyword>
<evidence type="ECO:0000256" key="1">
    <source>
        <dbReference type="SAM" id="SignalP"/>
    </source>
</evidence>
<name>A0ABS8PNL9_9BACT</name>
<feature type="signal peptide" evidence="1">
    <location>
        <begin position="1"/>
        <end position="23"/>
    </location>
</feature>
<evidence type="ECO:0000259" key="2">
    <source>
        <dbReference type="Pfam" id="PF13088"/>
    </source>
</evidence>
<reference evidence="3 4" key="1">
    <citation type="submission" date="2021-11" db="EMBL/GenBank/DDBJ databases">
        <title>Genomic of Niabella pedocola.</title>
        <authorList>
            <person name="Wu T."/>
        </authorList>
    </citation>
    <scope>NUCLEOTIDE SEQUENCE [LARGE SCALE GENOMIC DNA]</scope>
    <source>
        <strain evidence="3 4">JCM 31011</strain>
    </source>
</reference>
<dbReference type="RefSeq" id="WP_231003935.1">
    <property type="nucleotide sequence ID" value="NZ_JAJNEC010000005.1"/>
</dbReference>
<dbReference type="SUPFAM" id="SSF50939">
    <property type="entry name" value="Sialidases"/>
    <property type="match status" value="1"/>
</dbReference>
<evidence type="ECO:0000313" key="4">
    <source>
        <dbReference type="Proteomes" id="UP001199816"/>
    </source>
</evidence>
<proteinExistence type="predicted"/>
<comment type="caution">
    <text evidence="3">The sequence shown here is derived from an EMBL/GenBank/DDBJ whole genome shotgun (WGS) entry which is preliminary data.</text>
</comment>
<dbReference type="CDD" id="cd15482">
    <property type="entry name" value="Sialidase_non-viral"/>
    <property type="match status" value="1"/>
</dbReference>
<accession>A0ABS8PNL9</accession>
<dbReference type="Pfam" id="PF13088">
    <property type="entry name" value="BNR_2"/>
    <property type="match status" value="1"/>
</dbReference>
<dbReference type="GO" id="GO:0016787">
    <property type="term" value="F:hydrolase activity"/>
    <property type="evidence" value="ECO:0007669"/>
    <property type="project" value="UniProtKB-KW"/>
</dbReference>
<gene>
    <name evidence="3" type="ORF">LQ567_07975</name>
</gene>
<keyword evidence="3" id="KW-0378">Hydrolase</keyword>
<dbReference type="Gene3D" id="2.120.10.10">
    <property type="match status" value="1"/>
</dbReference>
<feature type="chain" id="PRO_5045091097" evidence="1">
    <location>
        <begin position="24"/>
        <end position="381"/>
    </location>
</feature>